<evidence type="ECO:0000313" key="4">
    <source>
        <dbReference type="Proteomes" id="UP000198406"/>
    </source>
</evidence>
<feature type="compositionally biased region" description="Polar residues" evidence="1">
    <location>
        <begin position="290"/>
        <end position="310"/>
    </location>
</feature>
<feature type="compositionally biased region" description="Basic and acidic residues" evidence="1">
    <location>
        <begin position="234"/>
        <end position="247"/>
    </location>
</feature>
<feature type="compositionally biased region" description="Low complexity" evidence="1">
    <location>
        <begin position="319"/>
        <end position="328"/>
    </location>
</feature>
<keyword evidence="2" id="KW-0812">Transmembrane</keyword>
<feature type="compositionally biased region" description="Basic and acidic residues" evidence="1">
    <location>
        <begin position="329"/>
        <end position="349"/>
    </location>
</feature>
<dbReference type="InParanoid" id="A0A1Z5JAW7"/>
<sequence>MMVTKEINYSESGATREEKKIVLSAGNHSPFENIEKQEDSVDEAPGPESIVCEDESSSWGVFISEAFLYIPMLMQSFLANLHRSIFWEEAVTLLFDKHSSLWLRRCHALLLKPGVWPPPSFQLLVALTLIALVVHPDGFTWVLLGKLRNGISSIAEVTRIGWDIIIHEHGAILSSVLALATFSGLLFLAYILKRTLSPRKAPESVTGDKNNSGRVKKKKRKGGRSNHRLGKSKPRCESCDNVDKSSTGKESSSTASSSTASQHEEEQRNPDTVQEQRFADDHLPVFSRPLSPTSEMPKNVADPTTPSASDVSIGKEKSISSSAISDSRISTERMSHSTRPRDLQRDLTRLSKSRKQTSDPPGARKKNIRRGPIRKFACSDSFSKVTIDASHNGSPARPESQHDNLKSFRSTAERLERDSHPSQASAVSHVPKETHYDKDQWMPSRGQIRLDATSSDYIRISSSAIQSSDSVPARPAILYRDAVHFPQFHPAHNKYDSIQQQPMDANWEQRGTSLNSSVCNIPAPPGLSHPGIYTGAATGIPFGEPAWKCHETTNHRLKENPFESSCSADEEDRIDAELQELGGRMVGSILDF</sequence>
<evidence type="ECO:0000256" key="1">
    <source>
        <dbReference type="SAM" id="MobiDB-lite"/>
    </source>
</evidence>
<feature type="compositionally biased region" description="Basic and acidic residues" evidence="1">
    <location>
        <begin position="430"/>
        <end position="440"/>
    </location>
</feature>
<protein>
    <submittedName>
        <fullName evidence="3">Uncharacterized protein</fullName>
    </submittedName>
</protein>
<proteinExistence type="predicted"/>
<feature type="compositionally biased region" description="Basic residues" evidence="1">
    <location>
        <begin position="363"/>
        <end position="373"/>
    </location>
</feature>
<feature type="region of interest" description="Disordered" evidence="1">
    <location>
        <begin position="411"/>
        <end position="445"/>
    </location>
</feature>
<comment type="caution">
    <text evidence="3">The sequence shown here is derived from an EMBL/GenBank/DDBJ whole genome shotgun (WGS) entry which is preliminary data.</text>
</comment>
<feature type="compositionally biased region" description="Basic residues" evidence="1">
    <location>
        <begin position="214"/>
        <end position="233"/>
    </location>
</feature>
<feature type="transmembrane region" description="Helical" evidence="2">
    <location>
        <begin position="171"/>
        <end position="192"/>
    </location>
</feature>
<reference evidence="3 4" key="1">
    <citation type="journal article" date="2015" name="Plant Cell">
        <title>Oil accumulation by the oleaginous diatom Fistulifera solaris as revealed by the genome and transcriptome.</title>
        <authorList>
            <person name="Tanaka T."/>
            <person name="Maeda Y."/>
            <person name="Veluchamy A."/>
            <person name="Tanaka M."/>
            <person name="Abida H."/>
            <person name="Marechal E."/>
            <person name="Bowler C."/>
            <person name="Muto M."/>
            <person name="Sunaga Y."/>
            <person name="Tanaka M."/>
            <person name="Yoshino T."/>
            <person name="Taniguchi T."/>
            <person name="Fukuda Y."/>
            <person name="Nemoto M."/>
            <person name="Matsumoto M."/>
            <person name="Wong P.S."/>
            <person name="Aburatani S."/>
            <person name="Fujibuchi W."/>
        </authorList>
    </citation>
    <scope>NUCLEOTIDE SEQUENCE [LARGE SCALE GENOMIC DNA]</scope>
    <source>
        <strain evidence="3 4">JPCC DA0580</strain>
    </source>
</reference>
<dbReference type="Proteomes" id="UP000198406">
    <property type="component" value="Unassembled WGS sequence"/>
</dbReference>
<name>A0A1Z5JAW7_FISSO</name>
<feature type="compositionally biased region" description="Basic and acidic residues" evidence="1">
    <location>
        <begin position="411"/>
        <end position="420"/>
    </location>
</feature>
<feature type="compositionally biased region" description="Low complexity" evidence="1">
    <location>
        <begin position="248"/>
        <end position="261"/>
    </location>
</feature>
<evidence type="ECO:0000256" key="2">
    <source>
        <dbReference type="SAM" id="Phobius"/>
    </source>
</evidence>
<evidence type="ECO:0000313" key="3">
    <source>
        <dbReference type="EMBL" id="GAX11125.1"/>
    </source>
</evidence>
<feature type="region of interest" description="Disordered" evidence="1">
    <location>
        <begin position="200"/>
        <end position="375"/>
    </location>
</feature>
<accession>A0A1Z5JAW7</accession>
<keyword evidence="4" id="KW-1185">Reference proteome</keyword>
<keyword evidence="2" id="KW-1133">Transmembrane helix</keyword>
<feature type="region of interest" description="Disordered" evidence="1">
    <location>
        <begin position="387"/>
        <end position="406"/>
    </location>
</feature>
<dbReference type="AlphaFoldDB" id="A0A1Z5JAW7"/>
<organism evidence="3 4">
    <name type="scientific">Fistulifera solaris</name>
    <name type="common">Oleaginous diatom</name>
    <dbReference type="NCBI Taxonomy" id="1519565"/>
    <lineage>
        <taxon>Eukaryota</taxon>
        <taxon>Sar</taxon>
        <taxon>Stramenopiles</taxon>
        <taxon>Ochrophyta</taxon>
        <taxon>Bacillariophyta</taxon>
        <taxon>Bacillariophyceae</taxon>
        <taxon>Bacillariophycidae</taxon>
        <taxon>Naviculales</taxon>
        <taxon>Naviculaceae</taxon>
        <taxon>Fistulifera</taxon>
    </lineage>
</organism>
<dbReference type="OrthoDB" id="49573at2759"/>
<keyword evidence="2" id="KW-0472">Membrane</keyword>
<dbReference type="EMBL" id="BDSP01000036">
    <property type="protein sequence ID" value="GAX11125.1"/>
    <property type="molecule type" value="Genomic_DNA"/>
</dbReference>
<gene>
    <name evidence="3" type="ORF">FisN_9Hh216</name>
</gene>